<dbReference type="InterPro" id="IPR032675">
    <property type="entry name" value="LRR_dom_sf"/>
</dbReference>
<dbReference type="Pfam" id="PF13306">
    <property type="entry name" value="LRR_5"/>
    <property type="match status" value="1"/>
</dbReference>
<dbReference type="PANTHER" id="PTHR45661:SF3">
    <property type="entry name" value="IG-LIKE DOMAIN-CONTAINING PROTEIN"/>
    <property type="match status" value="1"/>
</dbReference>
<dbReference type="Gene3D" id="3.80.10.10">
    <property type="entry name" value="Ribonuclease Inhibitor"/>
    <property type="match status" value="1"/>
</dbReference>
<gene>
    <name evidence="1" type="ORF">DWZ11_00265</name>
</gene>
<dbReference type="Gene3D" id="3.40.50.12480">
    <property type="match status" value="1"/>
</dbReference>
<protein>
    <submittedName>
        <fullName evidence="1">Leucine-rich repeat domain-containing protein</fullName>
    </submittedName>
</protein>
<dbReference type="Proteomes" id="UP000284662">
    <property type="component" value="Unassembled WGS sequence"/>
</dbReference>
<dbReference type="SUPFAM" id="SSF52058">
    <property type="entry name" value="L domain-like"/>
    <property type="match status" value="1"/>
</dbReference>
<comment type="caution">
    <text evidence="1">The sequence shown here is derived from an EMBL/GenBank/DDBJ whole genome shotgun (WGS) entry which is preliminary data.</text>
</comment>
<proteinExistence type="predicted"/>
<accession>A0A411ZZQ8</accession>
<reference evidence="1 2" key="1">
    <citation type="submission" date="2018-08" db="EMBL/GenBank/DDBJ databases">
        <title>A genome reference for cultivated species of the human gut microbiota.</title>
        <authorList>
            <person name="Zou Y."/>
            <person name="Xue W."/>
            <person name="Luo G."/>
        </authorList>
    </citation>
    <scope>NUCLEOTIDE SEQUENCE [LARGE SCALE GENOMIC DNA]</scope>
    <source>
        <strain evidence="1 2">AF29-2</strain>
    </source>
</reference>
<evidence type="ECO:0000313" key="2">
    <source>
        <dbReference type="Proteomes" id="UP000284662"/>
    </source>
</evidence>
<dbReference type="PANTHER" id="PTHR45661">
    <property type="entry name" value="SURFACE ANTIGEN"/>
    <property type="match status" value="1"/>
</dbReference>
<sequence length="516" mass="57678">MSKVLVSDKYLTDIANAIRSKNGTDAKYKPSEMANEILAINIASDNTDVNSLIDGSVTKIISNVNYVKEYAFYDDAALVSVTLPNATVLDNYSFQGCKSLENVNANNVTDICANCFKDCIKLSSINFPNATFADEYAFQNCKALTSVSLPSLTEIYDYCFAGCSSLTSIDLPLITTVYQYCFKNCTKLEKVNLPLVTELHTNCFENCSSLKKIILPKTTYIDPGVFTGCNNLKSIVLPNTDEVCSLEKANLPTQKDLYIYVPKALLLEYKVATNWKQYKEQIRAIEDYPNIMDEDTVGYDPDYIRYQEDLSFNNGETSLSLVSNDTNLSSSTYTTQRLDNILNNLKASTDEDFYFEVTINNDNATDSSNRYMLMCIIGSEAAFVDSTNTNNQLLLMITQTADLKYTIEVKEYFNSSNKRIINITKTPISTEVSKSFTIGFKLTHTSSNSDNAYVCNIWSNIDTKSDQHIAYDCHCSSDFDLPSDSIMAVSATGIVNKIKGIKLDFNFGLSEYVFNK</sequence>
<dbReference type="RefSeq" id="WP_117975909.1">
    <property type="nucleotide sequence ID" value="NZ_QRST01000001.1"/>
</dbReference>
<evidence type="ECO:0000313" key="1">
    <source>
        <dbReference type="EMBL" id="RGQ08326.1"/>
    </source>
</evidence>
<organism evidence="1 2">
    <name type="scientific">Megamonas rupellensis</name>
    <dbReference type="NCBI Taxonomy" id="491921"/>
    <lineage>
        <taxon>Bacteria</taxon>
        <taxon>Bacillati</taxon>
        <taxon>Bacillota</taxon>
        <taxon>Negativicutes</taxon>
        <taxon>Selenomonadales</taxon>
        <taxon>Selenomonadaceae</taxon>
        <taxon>Megamonas</taxon>
    </lineage>
</organism>
<dbReference type="AlphaFoldDB" id="A0A411ZZQ8"/>
<name>A0A411ZZQ8_9FIRM</name>
<dbReference type="EMBL" id="QRST01000001">
    <property type="protein sequence ID" value="RGQ08326.1"/>
    <property type="molecule type" value="Genomic_DNA"/>
</dbReference>
<dbReference type="InterPro" id="IPR053139">
    <property type="entry name" value="Surface_bspA-like"/>
</dbReference>
<dbReference type="InterPro" id="IPR026906">
    <property type="entry name" value="LRR_5"/>
</dbReference>